<protein>
    <submittedName>
        <fullName evidence="1">Uncharacterized protein</fullName>
    </submittedName>
</protein>
<dbReference type="RefSeq" id="WP_053254915.1">
    <property type="nucleotide sequence ID" value="NZ_CBCRXZ010000015.1"/>
</dbReference>
<sequence length="126" mass="13560">MRWDAHKAAEPEVAAALPQYVDAGILAASKALGRSTRSINRIAAEHGFEFSTCTAKTMESRRKARASLVTQVQALADLGAHQAEICSALSITRAELREIAEINDINIDNRTKGPAPAFFAKSPKQA</sequence>
<evidence type="ECO:0000313" key="1">
    <source>
        <dbReference type="EMBL" id="SQF90266.1"/>
    </source>
</evidence>
<dbReference type="GeneID" id="61637635"/>
<reference evidence="1 2" key="1">
    <citation type="submission" date="2018-06" db="EMBL/GenBank/DDBJ databases">
        <authorList>
            <consortium name="Pathogen Informatics"/>
            <person name="Doyle S."/>
        </authorList>
    </citation>
    <scope>NUCLEOTIDE SEQUENCE [LARGE SCALE GENOMIC DNA]</scope>
    <source>
        <strain evidence="1 2">NCTC10038</strain>
    </source>
</reference>
<accession>A0A8B4I559</accession>
<name>A0A8B4I559_PSEFL</name>
<evidence type="ECO:0000313" key="2">
    <source>
        <dbReference type="Proteomes" id="UP000248640"/>
    </source>
</evidence>
<dbReference type="AlphaFoldDB" id="A0A8B4I559"/>
<proteinExistence type="predicted"/>
<dbReference type="Proteomes" id="UP000248640">
    <property type="component" value="Chromosome 1"/>
</dbReference>
<gene>
    <name evidence="1" type="ORF">NCTC10038_01663</name>
</gene>
<dbReference type="EMBL" id="LS483372">
    <property type="protein sequence ID" value="SQF90266.1"/>
    <property type="molecule type" value="Genomic_DNA"/>
</dbReference>
<organism evidence="1 2">
    <name type="scientific">Pseudomonas fluorescens</name>
    <dbReference type="NCBI Taxonomy" id="294"/>
    <lineage>
        <taxon>Bacteria</taxon>
        <taxon>Pseudomonadati</taxon>
        <taxon>Pseudomonadota</taxon>
        <taxon>Gammaproteobacteria</taxon>
        <taxon>Pseudomonadales</taxon>
        <taxon>Pseudomonadaceae</taxon>
        <taxon>Pseudomonas</taxon>
    </lineage>
</organism>